<reference evidence="2 4" key="1">
    <citation type="submission" date="2013-07" db="EMBL/GenBank/DDBJ databases">
        <authorList>
            <person name="Genoscope - CEA"/>
        </authorList>
    </citation>
    <scope>NUCLEOTIDE SEQUENCE [LARGE SCALE GENOMIC DNA]</scope>
    <source>
        <strain evidence="2">FRM16</strain>
        <strain evidence="4">FRM16 / DSM 17909</strain>
    </source>
</reference>
<feature type="signal peptide" evidence="1">
    <location>
        <begin position="1"/>
        <end position="22"/>
    </location>
</feature>
<protein>
    <submittedName>
        <fullName evidence="2">Uncharacterized protein</fullName>
    </submittedName>
</protein>
<reference evidence="3 5" key="2">
    <citation type="submission" date="2019-07" db="EMBL/GenBank/DDBJ databases">
        <title>Genomic Encyclopedia of Type Strains, Phase I: the one thousand microbial genomes (KMG-I) project.</title>
        <authorList>
            <person name="Kyrpides N."/>
        </authorList>
    </citation>
    <scope>NUCLEOTIDE SEQUENCE [LARGE SCALE GENOMIC DNA]</scope>
    <source>
        <strain evidence="3 5">DSM 17909</strain>
    </source>
</reference>
<organism evidence="2 4">
    <name type="scientific">Xenorhabdus doucetiae</name>
    <dbReference type="NCBI Taxonomy" id="351671"/>
    <lineage>
        <taxon>Bacteria</taxon>
        <taxon>Pseudomonadati</taxon>
        <taxon>Pseudomonadota</taxon>
        <taxon>Gammaproteobacteria</taxon>
        <taxon>Enterobacterales</taxon>
        <taxon>Morganellaceae</taxon>
        <taxon>Xenorhabdus</taxon>
    </lineage>
</organism>
<dbReference type="OrthoDB" id="6447792at2"/>
<dbReference type="KEGG" id="xdo:XDD1_1990"/>
<dbReference type="Proteomes" id="UP000032721">
    <property type="component" value="Chromosome"/>
</dbReference>
<evidence type="ECO:0000313" key="5">
    <source>
        <dbReference type="Proteomes" id="UP000324170"/>
    </source>
</evidence>
<sequence length="64" mass="6526">MNRKLSACMLSLILGAIVTANANAYTAGFIPKPYDAIAAGVCSLIPDGGPASGLLLKLAKDFCL</sequence>
<evidence type="ECO:0000256" key="1">
    <source>
        <dbReference type="SAM" id="SignalP"/>
    </source>
</evidence>
<accession>A0A068QSC8</accession>
<gene>
    <name evidence="3" type="ORF">LY16_00977</name>
    <name evidence="2" type="ORF">XDD1_1990</name>
</gene>
<dbReference type="RefSeq" id="WP_148885971.1">
    <property type="nucleotide sequence ID" value="NZ_CAWMED010000001.1"/>
</dbReference>
<evidence type="ECO:0000313" key="3">
    <source>
        <dbReference type="EMBL" id="TYP11620.1"/>
    </source>
</evidence>
<dbReference type="Proteomes" id="UP000324170">
    <property type="component" value="Unassembled WGS sequence"/>
</dbReference>
<dbReference type="EMBL" id="VNHN01000011">
    <property type="protein sequence ID" value="TYP11620.1"/>
    <property type="molecule type" value="Genomic_DNA"/>
</dbReference>
<proteinExistence type="predicted"/>
<dbReference type="AlphaFoldDB" id="A0A068QSC8"/>
<keyword evidence="1" id="KW-0732">Signal</keyword>
<name>A0A068QSC8_9GAMM</name>
<keyword evidence="5" id="KW-1185">Reference proteome</keyword>
<feature type="chain" id="PRO_5001652091" evidence="1">
    <location>
        <begin position="23"/>
        <end position="64"/>
    </location>
</feature>
<evidence type="ECO:0000313" key="2">
    <source>
        <dbReference type="EMBL" id="CDG17689.1"/>
    </source>
</evidence>
<dbReference type="EMBL" id="FO704550">
    <property type="protein sequence ID" value="CDG17689.1"/>
    <property type="molecule type" value="Genomic_DNA"/>
</dbReference>
<dbReference type="HOGENOM" id="CLU_2866829_0_0_6"/>
<evidence type="ECO:0000313" key="4">
    <source>
        <dbReference type="Proteomes" id="UP000032721"/>
    </source>
</evidence>